<dbReference type="GO" id="GO:0004722">
    <property type="term" value="F:protein serine/threonine phosphatase activity"/>
    <property type="evidence" value="ECO:0007669"/>
    <property type="project" value="InterPro"/>
</dbReference>
<dbReference type="KEGG" id="vg:15613751"/>
<evidence type="ECO:0000313" key="5">
    <source>
        <dbReference type="EMBL" id="CCU56327.1"/>
    </source>
</evidence>
<protein>
    <submittedName>
        <fullName evidence="5">Protein phosphatase 1B</fullName>
    </submittedName>
</protein>
<dbReference type="PROSITE" id="PS51746">
    <property type="entry name" value="PPM_2"/>
    <property type="match status" value="1"/>
</dbReference>
<dbReference type="GeneID" id="15613751"/>
<evidence type="ECO:0000259" key="4">
    <source>
        <dbReference type="PROSITE" id="PS51746"/>
    </source>
</evidence>
<dbReference type="InterPro" id="IPR000222">
    <property type="entry name" value="PP2C_BS"/>
</dbReference>
<dbReference type="PROSITE" id="PS01032">
    <property type="entry name" value="PPM_1"/>
    <property type="match status" value="1"/>
</dbReference>
<dbReference type="InterPro" id="IPR036457">
    <property type="entry name" value="PPM-type-like_dom_sf"/>
</dbReference>
<keyword evidence="6" id="KW-1185">Reference proteome</keyword>
<evidence type="ECO:0000256" key="3">
    <source>
        <dbReference type="ARBA" id="ARBA00022912"/>
    </source>
</evidence>
<dbReference type="GO" id="GO:0046872">
    <property type="term" value="F:metal ion binding"/>
    <property type="evidence" value="ECO:0007669"/>
    <property type="project" value="UniProtKB-KW"/>
</dbReference>
<dbReference type="PANTHER" id="PTHR47992">
    <property type="entry name" value="PROTEIN PHOSPHATASE"/>
    <property type="match status" value="1"/>
</dbReference>
<dbReference type="Gene3D" id="3.60.40.10">
    <property type="entry name" value="PPM-type phosphatase domain"/>
    <property type="match status" value="1"/>
</dbReference>
<dbReference type="Pfam" id="PF00481">
    <property type="entry name" value="PP2C"/>
    <property type="match status" value="1"/>
</dbReference>
<keyword evidence="2" id="KW-0378">Hydrolase</keyword>
<dbReference type="SMART" id="SM00332">
    <property type="entry name" value="PP2Cc"/>
    <property type="match status" value="1"/>
</dbReference>
<organism evidence="5 6">
    <name type="scientific">Mythimna separata entomopoxvirus 'L'</name>
    <dbReference type="NCBI Taxonomy" id="1293572"/>
    <lineage>
        <taxon>Viruses</taxon>
        <taxon>Varidnaviria</taxon>
        <taxon>Bamfordvirae</taxon>
        <taxon>Nucleocytoviricota</taxon>
        <taxon>Pokkesviricetes</taxon>
        <taxon>Chitovirales</taxon>
        <taxon>Poxviridae</taxon>
        <taxon>Entomopoxvirinae</taxon>
        <taxon>Betaentomopoxvirus</taxon>
        <taxon>Betaentomopoxvirus mseparata</taxon>
        <taxon>Mythimna separata entomopoxvirus</taxon>
    </lineage>
</organism>
<keyword evidence="3" id="KW-0904">Protein phosphatase</keyword>
<keyword evidence="1" id="KW-0479">Metal-binding</keyword>
<dbReference type="EMBL" id="HF679134">
    <property type="protein sequence ID" value="CCU56327.1"/>
    <property type="molecule type" value="Genomic_DNA"/>
</dbReference>
<evidence type="ECO:0000313" key="6">
    <source>
        <dbReference type="Proteomes" id="UP000792671"/>
    </source>
</evidence>
<dbReference type="OrthoDB" id="9747at10239"/>
<accession>A0A916KQ53</accession>
<dbReference type="InterPro" id="IPR001932">
    <property type="entry name" value="PPM-type_phosphatase-like_dom"/>
</dbReference>
<feature type="domain" description="PPM-type phosphatase" evidence="4">
    <location>
        <begin position="23"/>
        <end position="278"/>
    </location>
</feature>
<dbReference type="Proteomes" id="UP000792671">
    <property type="component" value="Genome"/>
</dbReference>
<gene>
    <name evidence="5" type="ORF">MYSEV_129</name>
</gene>
<dbReference type="RefSeq" id="YP_008003646.1">
    <property type="nucleotide sequence ID" value="NC_021246.1"/>
</dbReference>
<sequence length="354" mass="41415">MGNLLDVPVIDFNTENLIENNIEIQNTSMQGYRLNMEDCYSIYCDNKYLYVGLYDGHGGKYVSDYLCDNFLKYLSKYINRIKKISSNNNYINKLINECFISFDLLIQKNIFFNKTQGSTAICVVITKHNIIILNCGDSRAVLFNGRDIIYQTTDFKPCNKKEKKRIISSGRKIINDRIDGQINISRCFGDFNFKTTLNPYTHAIISIPEIKIIDINSCKFIVLLTDGITNVADNDIICSYIEYNLQLNIQLAYITENIIKYCLYKKSTDNMTISIIVLYKYNFNNTLNDIEINELNIIKKRVYEELKKNKFKYETYSIFKVLNLIKIIDYDLKYSAGFRYNYIDSLYKKIINSK</sequence>
<proteinExistence type="predicted"/>
<dbReference type="InterPro" id="IPR015655">
    <property type="entry name" value="PP2C"/>
</dbReference>
<evidence type="ECO:0000256" key="2">
    <source>
        <dbReference type="ARBA" id="ARBA00022801"/>
    </source>
</evidence>
<dbReference type="CDD" id="cd00143">
    <property type="entry name" value="PP2Cc"/>
    <property type="match status" value="1"/>
</dbReference>
<name>A0A916KQ53_9POXV</name>
<dbReference type="SUPFAM" id="SSF81606">
    <property type="entry name" value="PP2C-like"/>
    <property type="match status" value="1"/>
</dbReference>
<evidence type="ECO:0000256" key="1">
    <source>
        <dbReference type="ARBA" id="ARBA00022723"/>
    </source>
</evidence>
<reference evidence="5 6" key="1">
    <citation type="journal article" date="2013" name="J. Virol.">
        <title>New Insights into the Evolution of Entomopoxvirinae from the Complete Genome Sequences of Four Entomopoxviruses Infecting Adoxophyes honmai, Choristoneura biennis, Choristoneura rosaceana, and Mythimna separata.</title>
        <authorList>
            <person name="Theze J."/>
            <person name="Takatsuka J."/>
            <person name="Li Z."/>
            <person name="Gallais J."/>
            <person name="Doucet D."/>
            <person name="Arif B."/>
            <person name="Nakai M."/>
            <person name="Herniou E.A."/>
        </authorList>
    </citation>
    <scope>NUCLEOTIDE SEQUENCE [LARGE SCALE GENOMIC DNA]</scope>
</reference>